<keyword evidence="3" id="KW-1185">Reference proteome</keyword>
<keyword evidence="1" id="KW-1133">Transmembrane helix</keyword>
<evidence type="ECO:0000313" key="2">
    <source>
        <dbReference type="EMBL" id="OQR80947.1"/>
    </source>
</evidence>
<feature type="transmembrane region" description="Helical" evidence="1">
    <location>
        <begin position="12"/>
        <end position="32"/>
    </location>
</feature>
<proteinExistence type="predicted"/>
<feature type="transmembrane region" description="Helical" evidence="1">
    <location>
        <begin position="1485"/>
        <end position="1503"/>
    </location>
</feature>
<reference evidence="2 3" key="1">
    <citation type="journal article" date="2014" name="Genome Biol. Evol.">
        <title>The secreted proteins of Achlya hypogyna and Thraustotheca clavata identify the ancestral oomycete secretome and reveal gene acquisitions by horizontal gene transfer.</title>
        <authorList>
            <person name="Misner I."/>
            <person name="Blouin N."/>
            <person name="Leonard G."/>
            <person name="Richards T.A."/>
            <person name="Lane C.E."/>
        </authorList>
    </citation>
    <scope>NUCLEOTIDE SEQUENCE [LARGE SCALE GENOMIC DNA]</scope>
    <source>
        <strain evidence="2 3">ATCC 48635</strain>
    </source>
</reference>
<feature type="transmembrane region" description="Helical" evidence="1">
    <location>
        <begin position="1657"/>
        <end position="1674"/>
    </location>
</feature>
<dbReference type="Proteomes" id="UP000243579">
    <property type="component" value="Unassembled WGS sequence"/>
</dbReference>
<feature type="transmembrane region" description="Helical" evidence="1">
    <location>
        <begin position="882"/>
        <end position="902"/>
    </location>
</feature>
<feature type="transmembrane region" description="Helical" evidence="1">
    <location>
        <begin position="758"/>
        <end position="780"/>
    </location>
</feature>
<gene>
    <name evidence="2" type="ORF">ACHHYP_16971</name>
</gene>
<accession>A0A1V9Y5H1</accession>
<evidence type="ECO:0000313" key="3">
    <source>
        <dbReference type="Proteomes" id="UP000243579"/>
    </source>
</evidence>
<evidence type="ECO:0008006" key="4">
    <source>
        <dbReference type="Google" id="ProtNLM"/>
    </source>
</evidence>
<keyword evidence="1" id="KW-0812">Transmembrane</keyword>
<dbReference type="EMBL" id="JNBR01002853">
    <property type="protein sequence ID" value="OQR80947.1"/>
    <property type="molecule type" value="Genomic_DNA"/>
</dbReference>
<protein>
    <recommendedName>
        <fullName evidence="4">Transmembrane protein</fullName>
    </recommendedName>
</protein>
<feature type="transmembrane region" description="Helical" evidence="1">
    <location>
        <begin position="631"/>
        <end position="650"/>
    </location>
</feature>
<sequence>MAWIKMLGHRRPCVLDLLYVGISMGCSIWYLVILSSYMANDLFWPGFALTGAHTYLLDLCSLRLWLTSNGTLDLFDSSQAITKAYNTPAAMLLAQSTYPRAVLFGTTSMHRAIAAFHSDTMSVRVVLEQYTQYCWVDFDRRWELGHTQARQKRCAVLYETNGAMYLETILRNVNWALFSNRFGESFSFAVSDAVAAAPGGTEWLSSVQNAFVSIDSEVAYWSQHGLKHYTLQWSNMFLIGVQETITVVNAFGWEQQLATMTIAYAGRGSLWTTAINYWLFFNDLWAASVANGSLVRSAPNFMGNNTVAPTVTVEDILGIYPYTPCSVIVHNYLGPFVSIDTFYVAPPASLIALATDYQALLASALQTKPLVLHSYQELAQSLLDPVPTTWRNSQYTHYGGSPMCVFGTGSTYVQRQISFEDSCATQLPSTLTLSGPPQAFAVVATTIVNTSVSVQEICQLCTSTSTTCAAALRLALSFRDAFAPTARNTLVPAVRAVEADVSALGVELIQFSLANGTQDVVLRQPLLSEDWTFFGFHMLHEWVWGYREVISFQGDVATFVLMSERIEGFERSPSPTELPTSTCKYLWYISVAATVGLVFVATITAGYVVVGGCRLDGHELLRFNRVVGPVWIGRPMLLVRSVTALVILSTPPVTFHSLNGLGYFAFEPRSFVDVVLVTGEATWLTYVVTDVLLVATPTEAARSGPLSSSLVWLVTFAIEMASPVRPTATLNRDCSQGNIEEFVACSSGVVQFGARDRIILIGAVNTVCIMASIAFVHGYLKTRRLKVRRPARRATYLVSAAAEAFLTISDDIWSVDAAVGSMSGLFHFQWRRTAYVFDTKLWICFKRFGSGPCVNVVPLSAPPCPSPYEVPVSRGHALRTRVTLFLGISYLVATVVGSISFLQLSNVNLANDFWWVGFNATGMQAFVANWYSQYLYLAPDLDAVQLDVGVYADMKTYATNGTTILLTAMYPRLATFEVGSDVALAIHGLRTMDACQVPWISTQYCWLDFAQRWPMANSQRRQERCQQRYATNGAVYLEAPLRNLNWAVFGTCWGDSFDVAFAKDLRRDAAGTAWLALTRSHALSEADEALLWRSNGIESFSPAWQNYKSVGLHNTYGIANALGIVYPFTLQSVSGSFQLAKQTSLKMYWTLASDLWAVATNGTGMTGRSLLRAAANFAFANTTQQAVLLLNGTLTAPLDPAYACFEANIGPFGSVDLRHVPYPLALRQLVRDVREDTNAVLVSSTNASGAYPAQDAYLNLVIMQGMVPTPSVLNVLTELSAGSNLLCNRPPSSLNLTTGLLSYFGVDVPCNSGMGEWVYPVKEQILFALIASGMVARAAAAVPVTCSIETTSPANCEASLNSVAAFATTYFSASVLAGMSATGDRVRQDIANLGVELAAYIQDTTTGALRLFHQPILTSADQAMLFYGWTYAYDWATGSREVTAFNGDNSMLAIISTTYETTTLAPSAAEVPVNVAAYFRVFCQYISFMLLVVAVIAVLYSGINGFTSEGNNLFEVNRVGGMVWIGRPLLVLRSTTALCILSTATLQLHVNGIATYPISTRVDVSTVSALTTKVLAAGELCWLVYIFDDLCMVFTQQYTASYTNKAAPLVWAVAAALSLAVPVVHSATVARTCEVGAVDFELACSNGVVQIGSPRRFFLLVVVAICGSIMLYIHDRLRYTLAAPAERPSYLLSCGAKYLFSKAGWVFGDVYYIDYASAALTGLLVLPHGRTRYVFDIKTWRTLAVDMDAVANEALRHPALPRLAAALPLVD</sequence>
<keyword evidence="1" id="KW-0472">Membrane</keyword>
<evidence type="ECO:0000256" key="1">
    <source>
        <dbReference type="SAM" id="Phobius"/>
    </source>
</evidence>
<name>A0A1V9Y5H1_ACHHY</name>
<organism evidence="2 3">
    <name type="scientific">Achlya hypogyna</name>
    <name type="common">Oomycete</name>
    <name type="synonym">Protoachlya hypogyna</name>
    <dbReference type="NCBI Taxonomy" id="1202772"/>
    <lineage>
        <taxon>Eukaryota</taxon>
        <taxon>Sar</taxon>
        <taxon>Stramenopiles</taxon>
        <taxon>Oomycota</taxon>
        <taxon>Saprolegniomycetes</taxon>
        <taxon>Saprolegniales</taxon>
        <taxon>Achlyaceae</taxon>
        <taxon>Achlya</taxon>
    </lineage>
</organism>
<comment type="caution">
    <text evidence="2">The sequence shown here is derived from an EMBL/GenBank/DDBJ whole genome shotgun (WGS) entry which is preliminary data.</text>
</comment>
<feature type="transmembrane region" description="Helical" evidence="1">
    <location>
        <begin position="585"/>
        <end position="610"/>
    </location>
</feature>
<dbReference type="OrthoDB" id="78771at2759"/>